<dbReference type="AlphaFoldDB" id="A0A7N2MY36"/>
<feature type="region of interest" description="Disordered" evidence="1">
    <location>
        <begin position="54"/>
        <end position="82"/>
    </location>
</feature>
<feature type="compositionally biased region" description="Acidic residues" evidence="1">
    <location>
        <begin position="56"/>
        <end position="71"/>
    </location>
</feature>
<organism evidence="2 3">
    <name type="scientific">Quercus lobata</name>
    <name type="common">Valley oak</name>
    <dbReference type="NCBI Taxonomy" id="97700"/>
    <lineage>
        <taxon>Eukaryota</taxon>
        <taxon>Viridiplantae</taxon>
        <taxon>Streptophyta</taxon>
        <taxon>Embryophyta</taxon>
        <taxon>Tracheophyta</taxon>
        <taxon>Spermatophyta</taxon>
        <taxon>Magnoliopsida</taxon>
        <taxon>eudicotyledons</taxon>
        <taxon>Gunneridae</taxon>
        <taxon>Pentapetalae</taxon>
        <taxon>rosids</taxon>
        <taxon>fabids</taxon>
        <taxon>Fagales</taxon>
        <taxon>Fagaceae</taxon>
        <taxon>Quercus</taxon>
    </lineage>
</organism>
<evidence type="ECO:0000313" key="2">
    <source>
        <dbReference type="EnsemblPlants" id="QL11p010207:mrna"/>
    </source>
</evidence>
<evidence type="ECO:0000256" key="1">
    <source>
        <dbReference type="SAM" id="MobiDB-lite"/>
    </source>
</evidence>
<accession>A0A7N2MY36</accession>
<dbReference type="Proteomes" id="UP000594261">
    <property type="component" value="Chromosome 11"/>
</dbReference>
<dbReference type="EnsemblPlants" id="QL11p010207:mrna">
    <property type="protein sequence ID" value="QL11p010207:mrna"/>
    <property type="gene ID" value="QL11p010207"/>
</dbReference>
<proteinExistence type="predicted"/>
<dbReference type="EMBL" id="LRBV02000011">
    <property type="status" value="NOT_ANNOTATED_CDS"/>
    <property type="molecule type" value="Genomic_DNA"/>
</dbReference>
<reference evidence="2" key="2">
    <citation type="submission" date="2021-01" db="UniProtKB">
        <authorList>
            <consortium name="EnsemblPlants"/>
        </authorList>
    </citation>
    <scope>IDENTIFICATION</scope>
</reference>
<dbReference type="Gramene" id="QL11p010207:mrna">
    <property type="protein sequence ID" value="QL11p010207:mrna"/>
    <property type="gene ID" value="QL11p010207"/>
</dbReference>
<reference evidence="2 3" key="1">
    <citation type="journal article" date="2016" name="G3 (Bethesda)">
        <title>First Draft Assembly and Annotation of the Genome of a California Endemic Oak Quercus lobata Nee (Fagaceae).</title>
        <authorList>
            <person name="Sork V.L."/>
            <person name="Fitz-Gibbon S.T."/>
            <person name="Puiu D."/>
            <person name="Crepeau M."/>
            <person name="Gugger P.F."/>
            <person name="Sherman R."/>
            <person name="Stevens K."/>
            <person name="Langley C.H."/>
            <person name="Pellegrini M."/>
            <person name="Salzberg S.L."/>
        </authorList>
    </citation>
    <scope>NUCLEOTIDE SEQUENCE [LARGE SCALE GENOMIC DNA]</scope>
    <source>
        <strain evidence="2 3">cv. SW786</strain>
    </source>
</reference>
<sequence>MSGGSHLGLVHQTYKCFQFGLYENDVIEDDDIDLVSFGVECDAPLIFRVRNHPIDVEDEENEDEDEDDNDDNAGGGGAFASHDDINFKYLYDK</sequence>
<name>A0A7N2MY36_QUELO</name>
<keyword evidence="3" id="KW-1185">Reference proteome</keyword>
<protein>
    <submittedName>
        <fullName evidence="2">Uncharacterized protein</fullName>
    </submittedName>
</protein>
<dbReference type="InParanoid" id="A0A7N2MY36"/>
<evidence type="ECO:0000313" key="3">
    <source>
        <dbReference type="Proteomes" id="UP000594261"/>
    </source>
</evidence>